<dbReference type="RefSeq" id="WP_145643512.1">
    <property type="nucleotide sequence ID" value="NZ_VIWP01000017.1"/>
</dbReference>
<keyword evidence="2" id="KW-1185">Reference proteome</keyword>
<evidence type="ECO:0000313" key="2">
    <source>
        <dbReference type="Proteomes" id="UP000320653"/>
    </source>
</evidence>
<reference evidence="1 2" key="1">
    <citation type="submission" date="2019-06" db="EMBL/GenBank/DDBJ databases">
        <title>Sorghum-associated microbial communities from plants grown in Nebraska, USA.</title>
        <authorList>
            <person name="Schachtman D."/>
        </authorList>
    </citation>
    <scope>NUCLEOTIDE SEQUENCE [LARGE SCALE GENOMIC DNA]</scope>
    <source>
        <strain evidence="1 2">1225</strain>
    </source>
</reference>
<gene>
    <name evidence="1" type="ORF">FHW37_11763</name>
</gene>
<dbReference type="Proteomes" id="UP000320653">
    <property type="component" value="Unassembled WGS sequence"/>
</dbReference>
<organism evidence="1 2">
    <name type="scientific">Neorhizobium alkalisoli</name>
    <dbReference type="NCBI Taxonomy" id="528178"/>
    <lineage>
        <taxon>Bacteria</taxon>
        <taxon>Pseudomonadati</taxon>
        <taxon>Pseudomonadota</taxon>
        <taxon>Alphaproteobacteria</taxon>
        <taxon>Hyphomicrobiales</taxon>
        <taxon>Rhizobiaceae</taxon>
        <taxon>Rhizobium/Agrobacterium group</taxon>
        <taxon>Neorhizobium</taxon>
    </lineage>
</organism>
<dbReference type="OrthoDB" id="8421409at2"/>
<protein>
    <submittedName>
        <fullName evidence="1">Uncharacterized protein</fullName>
    </submittedName>
</protein>
<proteinExistence type="predicted"/>
<sequence length="95" mass="10404">MDAHTTEIDRLKNALEIDEALIHALYLRLRAEIETREAIIDAAAHGAAPEVLEAMATDPVPVIDEFGRKKTVAGLLSAFKRSRTGLRDDILDIGP</sequence>
<dbReference type="AlphaFoldDB" id="A0A561Q0Y0"/>
<accession>A0A561Q0Y0</accession>
<dbReference type="EMBL" id="VIWP01000017">
    <property type="protein sequence ID" value="TWF43975.1"/>
    <property type="molecule type" value="Genomic_DNA"/>
</dbReference>
<evidence type="ECO:0000313" key="1">
    <source>
        <dbReference type="EMBL" id="TWF43975.1"/>
    </source>
</evidence>
<comment type="caution">
    <text evidence="1">The sequence shown here is derived from an EMBL/GenBank/DDBJ whole genome shotgun (WGS) entry which is preliminary data.</text>
</comment>
<name>A0A561Q0Y0_9HYPH</name>